<dbReference type="SUPFAM" id="SSF53067">
    <property type="entry name" value="Actin-like ATPase domain"/>
    <property type="match status" value="2"/>
</dbReference>
<dbReference type="Proteomes" id="UP000294743">
    <property type="component" value="Unassembled WGS sequence"/>
</dbReference>
<keyword evidence="2" id="KW-0808">Transferase</keyword>
<dbReference type="PANTHER" id="PTHR43190">
    <property type="entry name" value="N-ACETYL-D-GLUCOSAMINE KINASE"/>
    <property type="match status" value="1"/>
</dbReference>
<dbReference type="OrthoDB" id="9772633at2"/>
<comment type="caution">
    <text evidence="2">The sequence shown here is derived from an EMBL/GenBank/DDBJ whole genome shotgun (WGS) entry which is preliminary data.</text>
</comment>
<sequence>MKTYIIGIDGGGTKTHFAGYDANGKELASITLGSVHIMQKSEAESVELLKEGFNFIKEQFPKDEAYQLYVGLGLGGYGGNAPMQEKTDQVCKKAFGDVPFVVFNDGQVALFGAFDGADGILVIAGTGSIAYAKAKDHFTMSGGWGYQIGDEGSAYAVGKMLLKEFSEQADGRKKQTFLYTYMMNKYEFTSPYDIISFVSDTLENKREKLASLSLDVYELAKEKDPAALAIFEQAATDLALLANTLYAQTGITNISYGGSLWNAEQMKQAFKAKLLPALTLVEPVNGPTYGAFVGARDTYLR</sequence>
<dbReference type="CDD" id="cd24007">
    <property type="entry name" value="ASKHA_NBD_eukNAGK-like"/>
    <property type="match status" value="1"/>
</dbReference>
<organism evidence="2 3">
    <name type="scientific">Breznakia blatticola</name>
    <dbReference type="NCBI Taxonomy" id="1754012"/>
    <lineage>
        <taxon>Bacteria</taxon>
        <taxon>Bacillati</taxon>
        <taxon>Bacillota</taxon>
        <taxon>Erysipelotrichia</taxon>
        <taxon>Erysipelotrichales</taxon>
        <taxon>Erysipelotrichaceae</taxon>
        <taxon>Breznakia</taxon>
    </lineage>
</organism>
<dbReference type="InterPro" id="IPR052519">
    <property type="entry name" value="Euk-type_GlcNAc_Kinase"/>
</dbReference>
<dbReference type="Gene3D" id="3.30.420.40">
    <property type="match status" value="2"/>
</dbReference>
<dbReference type="Pfam" id="PF01869">
    <property type="entry name" value="BcrAD_BadFG"/>
    <property type="match status" value="1"/>
</dbReference>
<evidence type="ECO:0000259" key="1">
    <source>
        <dbReference type="Pfam" id="PF01869"/>
    </source>
</evidence>
<keyword evidence="2" id="KW-0418">Kinase</keyword>
<name>A0A4V3G7R0_9FIRM</name>
<dbReference type="InterPro" id="IPR043129">
    <property type="entry name" value="ATPase_NBD"/>
</dbReference>
<feature type="domain" description="ATPase BadF/BadG/BcrA/BcrD type" evidence="1">
    <location>
        <begin position="6"/>
        <end position="287"/>
    </location>
</feature>
<dbReference type="GO" id="GO:0016301">
    <property type="term" value="F:kinase activity"/>
    <property type="evidence" value="ECO:0007669"/>
    <property type="project" value="UniProtKB-KW"/>
</dbReference>
<dbReference type="EMBL" id="SODD01000015">
    <property type="protein sequence ID" value="TDW20044.1"/>
    <property type="molecule type" value="Genomic_DNA"/>
</dbReference>
<dbReference type="AlphaFoldDB" id="A0A4V3G7R0"/>
<keyword evidence="3" id="KW-1185">Reference proteome</keyword>
<dbReference type="RefSeq" id="WP_134169331.1">
    <property type="nucleotide sequence ID" value="NZ_SODD01000015.1"/>
</dbReference>
<evidence type="ECO:0000313" key="3">
    <source>
        <dbReference type="Proteomes" id="UP000294743"/>
    </source>
</evidence>
<reference evidence="2 3" key="1">
    <citation type="submission" date="2019-03" db="EMBL/GenBank/DDBJ databases">
        <title>Genomic Encyclopedia of Type Strains, Phase IV (KMG-IV): sequencing the most valuable type-strain genomes for metagenomic binning, comparative biology and taxonomic classification.</title>
        <authorList>
            <person name="Goeker M."/>
        </authorList>
    </citation>
    <scope>NUCLEOTIDE SEQUENCE [LARGE SCALE GENOMIC DNA]</scope>
    <source>
        <strain evidence="2 3">DSM 28867</strain>
    </source>
</reference>
<accession>A0A4V3G7R0</accession>
<protein>
    <submittedName>
        <fullName evidence="2">N-acetylglucosamine kinase-like BadF-type ATPase</fullName>
    </submittedName>
</protein>
<gene>
    <name evidence="2" type="ORF">EDD63_1152</name>
</gene>
<dbReference type="PANTHER" id="PTHR43190:SF3">
    <property type="entry name" value="N-ACETYL-D-GLUCOSAMINE KINASE"/>
    <property type="match status" value="1"/>
</dbReference>
<dbReference type="InterPro" id="IPR002731">
    <property type="entry name" value="ATPase_BadF"/>
</dbReference>
<proteinExistence type="predicted"/>
<evidence type="ECO:0000313" key="2">
    <source>
        <dbReference type="EMBL" id="TDW20044.1"/>
    </source>
</evidence>